<keyword evidence="7 11" id="KW-0560">Oxidoreductase</keyword>
<evidence type="ECO:0000313" key="14">
    <source>
        <dbReference type="EMBL" id="KAI3428127.1"/>
    </source>
</evidence>
<comment type="function">
    <text evidence="11">Destroys radicals which are normally produced within the cells and which are toxic to biological systems.</text>
</comment>
<accession>A0A9D4YV32</accession>
<dbReference type="InterPro" id="IPR036324">
    <property type="entry name" value="Mn/Fe_SOD_N_sf"/>
</dbReference>
<evidence type="ECO:0000256" key="6">
    <source>
        <dbReference type="ARBA" id="ARBA00022723"/>
    </source>
</evidence>
<reference evidence="14" key="1">
    <citation type="journal article" date="2019" name="Plant J.">
        <title>Chlorella vulgaris genome assembly and annotation reveals the molecular basis for metabolic acclimation to high light conditions.</title>
        <authorList>
            <person name="Cecchin M."/>
            <person name="Marcolungo L."/>
            <person name="Rossato M."/>
            <person name="Girolomoni L."/>
            <person name="Cosentino E."/>
            <person name="Cuine S."/>
            <person name="Li-Beisson Y."/>
            <person name="Delledonne M."/>
            <person name="Ballottari M."/>
        </authorList>
    </citation>
    <scope>NUCLEOTIDE SEQUENCE</scope>
    <source>
        <strain evidence="14">211/11P</strain>
    </source>
</reference>
<dbReference type="OrthoDB" id="239262at2759"/>
<dbReference type="Gene3D" id="1.10.287.990">
    <property type="entry name" value="Fe,Mn superoxide dismutase (SOD) domain"/>
    <property type="match status" value="1"/>
</dbReference>
<dbReference type="AlphaFoldDB" id="A0A9D4YV32"/>
<dbReference type="PANTHER" id="PTHR11404">
    <property type="entry name" value="SUPEROXIDE DISMUTASE 2"/>
    <property type="match status" value="1"/>
</dbReference>
<dbReference type="FunFam" id="3.55.40.20:FF:000002">
    <property type="entry name" value="Superoxide dismutase"/>
    <property type="match status" value="1"/>
</dbReference>
<comment type="caution">
    <text evidence="14">The sequence shown here is derived from an EMBL/GenBank/DDBJ whole genome shotgun (WGS) entry which is preliminary data.</text>
</comment>
<dbReference type="GO" id="GO:0004784">
    <property type="term" value="F:superoxide dismutase activity"/>
    <property type="evidence" value="ECO:0007669"/>
    <property type="project" value="UniProtKB-EC"/>
</dbReference>
<dbReference type="PANTHER" id="PTHR11404:SF6">
    <property type="entry name" value="SUPEROXIDE DISMUTASE [MN], MITOCHONDRIAL"/>
    <property type="match status" value="1"/>
</dbReference>
<dbReference type="Proteomes" id="UP001055712">
    <property type="component" value="Unassembled WGS sequence"/>
</dbReference>
<evidence type="ECO:0000256" key="5">
    <source>
        <dbReference type="ARBA" id="ARBA00012682"/>
    </source>
</evidence>
<dbReference type="PROSITE" id="PS00088">
    <property type="entry name" value="SOD_MN"/>
    <property type="match status" value="1"/>
</dbReference>
<proteinExistence type="inferred from homology"/>
<evidence type="ECO:0000256" key="8">
    <source>
        <dbReference type="ARBA" id="ARBA00023211"/>
    </source>
</evidence>
<dbReference type="InterPro" id="IPR019831">
    <property type="entry name" value="Mn/Fe_SOD_N"/>
</dbReference>
<evidence type="ECO:0000256" key="11">
    <source>
        <dbReference type="RuleBase" id="RU000414"/>
    </source>
</evidence>
<dbReference type="Pfam" id="PF00081">
    <property type="entry name" value="Sod_Fe_N"/>
    <property type="match status" value="1"/>
</dbReference>
<evidence type="ECO:0000259" key="12">
    <source>
        <dbReference type="Pfam" id="PF00081"/>
    </source>
</evidence>
<dbReference type="PRINTS" id="PR01703">
    <property type="entry name" value="MNSODISMTASE"/>
</dbReference>
<evidence type="ECO:0000259" key="13">
    <source>
        <dbReference type="Pfam" id="PF02777"/>
    </source>
</evidence>
<evidence type="ECO:0000256" key="2">
    <source>
        <dbReference type="ARBA" id="ARBA00002170"/>
    </source>
</evidence>
<sequence>MLRSQATRLASPWLARGMASKVSLPDLPYDYSALEPVIGGELMELHHSKHHQAYVTGLNKALEEYEEAEHKQDVGRMIALQGAIKFNGGGHLNHSAFWNMLCPEKEYQPPNGALEQAIDAQFGALEGLVKAFNAKAAAVQGSGWGWLAYHPEAKTLVVTTSANQDPLNPTTGLIPLLGIDVWEHAYYLDYKNARPSYLKEVWRVINWKDVSRRYKDATHSS</sequence>
<organism evidence="14 15">
    <name type="scientific">Chlorella vulgaris</name>
    <name type="common">Green alga</name>
    <dbReference type="NCBI Taxonomy" id="3077"/>
    <lineage>
        <taxon>Eukaryota</taxon>
        <taxon>Viridiplantae</taxon>
        <taxon>Chlorophyta</taxon>
        <taxon>core chlorophytes</taxon>
        <taxon>Trebouxiophyceae</taxon>
        <taxon>Chlorellales</taxon>
        <taxon>Chlorellaceae</taxon>
        <taxon>Chlorella clade</taxon>
        <taxon>Chlorella</taxon>
    </lineage>
</organism>
<evidence type="ECO:0000256" key="4">
    <source>
        <dbReference type="ARBA" id="ARBA00008714"/>
    </source>
</evidence>
<reference evidence="14" key="2">
    <citation type="submission" date="2020-11" db="EMBL/GenBank/DDBJ databases">
        <authorList>
            <person name="Cecchin M."/>
            <person name="Marcolungo L."/>
            <person name="Rossato M."/>
            <person name="Girolomoni L."/>
            <person name="Cosentino E."/>
            <person name="Cuine S."/>
            <person name="Li-Beisson Y."/>
            <person name="Delledonne M."/>
            <person name="Ballottari M."/>
        </authorList>
    </citation>
    <scope>NUCLEOTIDE SEQUENCE</scope>
    <source>
        <strain evidence="14">211/11P</strain>
        <tissue evidence="14">Whole cell</tissue>
    </source>
</reference>
<evidence type="ECO:0000256" key="9">
    <source>
        <dbReference type="ARBA" id="ARBA00049204"/>
    </source>
</evidence>
<dbReference type="Pfam" id="PF02777">
    <property type="entry name" value="Sod_Fe_C"/>
    <property type="match status" value="1"/>
</dbReference>
<dbReference type="InterPro" id="IPR019832">
    <property type="entry name" value="Mn/Fe_SOD_C"/>
</dbReference>
<evidence type="ECO:0000256" key="1">
    <source>
        <dbReference type="ARBA" id="ARBA00001936"/>
    </source>
</evidence>
<protein>
    <recommendedName>
        <fullName evidence="5 11">Superoxide dismutase</fullName>
        <ecNumber evidence="5 11">1.15.1.1</ecNumber>
    </recommendedName>
</protein>
<gene>
    <name evidence="14" type="ORF">D9Q98_006510</name>
</gene>
<dbReference type="InterPro" id="IPR001189">
    <property type="entry name" value="Mn/Fe_SOD"/>
</dbReference>
<dbReference type="InterPro" id="IPR036314">
    <property type="entry name" value="SOD_C_sf"/>
</dbReference>
<dbReference type="GO" id="GO:0005759">
    <property type="term" value="C:mitochondrial matrix"/>
    <property type="evidence" value="ECO:0007669"/>
    <property type="project" value="UniProtKB-SubCell"/>
</dbReference>
<dbReference type="SUPFAM" id="SSF46609">
    <property type="entry name" value="Fe,Mn superoxide dismutase (SOD), N-terminal domain"/>
    <property type="match status" value="1"/>
</dbReference>
<feature type="binding site" evidence="10">
    <location>
        <position position="46"/>
    </location>
    <ligand>
        <name>Mn(2+)</name>
        <dbReference type="ChEBI" id="CHEBI:29035"/>
    </ligand>
</feature>
<dbReference type="FunFam" id="1.10.287.990:FF:000001">
    <property type="entry name" value="Superoxide dismutase"/>
    <property type="match status" value="1"/>
</dbReference>
<evidence type="ECO:0000256" key="10">
    <source>
        <dbReference type="PIRSR" id="PIRSR000349-1"/>
    </source>
</evidence>
<dbReference type="EMBL" id="SIDB01000009">
    <property type="protein sequence ID" value="KAI3428127.1"/>
    <property type="molecule type" value="Genomic_DNA"/>
</dbReference>
<dbReference type="EC" id="1.15.1.1" evidence="5 11"/>
<dbReference type="SMR" id="A0A9D4YV32"/>
<dbReference type="Gene3D" id="3.55.40.20">
    <property type="entry name" value="Iron/manganese superoxide dismutase, C-terminal domain"/>
    <property type="match status" value="1"/>
</dbReference>
<feature type="domain" description="Manganese/iron superoxide dismutase N-terminal" evidence="12">
    <location>
        <begin position="23"/>
        <end position="101"/>
    </location>
</feature>
<comment type="cofactor">
    <cofactor evidence="1">
        <name>Mn(2+)</name>
        <dbReference type="ChEBI" id="CHEBI:29035"/>
    </cofactor>
</comment>
<keyword evidence="6 10" id="KW-0479">Metal-binding</keyword>
<feature type="binding site" evidence="10">
    <location>
        <position position="180"/>
    </location>
    <ligand>
        <name>Mn(2+)</name>
        <dbReference type="ChEBI" id="CHEBI:29035"/>
    </ligand>
</feature>
<keyword evidence="8" id="KW-0464">Manganese</keyword>
<comment type="subcellular location">
    <subcellularLocation>
        <location evidence="3">Mitochondrion matrix</location>
    </subcellularLocation>
</comment>
<evidence type="ECO:0000313" key="15">
    <source>
        <dbReference type="Proteomes" id="UP001055712"/>
    </source>
</evidence>
<comment type="function">
    <text evidence="2">Destroys superoxide anion radicals which are normally produced within the cells and which are toxic to biological systems.</text>
</comment>
<feature type="domain" description="Manganese/iron superoxide dismutase C-terminal" evidence="13">
    <location>
        <begin position="110"/>
        <end position="213"/>
    </location>
</feature>
<feature type="binding site" evidence="10">
    <location>
        <position position="184"/>
    </location>
    <ligand>
        <name>Mn(2+)</name>
        <dbReference type="ChEBI" id="CHEBI:29035"/>
    </ligand>
</feature>
<dbReference type="InterPro" id="IPR019833">
    <property type="entry name" value="Mn/Fe_SOD_BS"/>
</dbReference>
<name>A0A9D4YV32_CHLVU</name>
<dbReference type="PIRSF" id="PIRSF000349">
    <property type="entry name" value="SODismutase"/>
    <property type="match status" value="1"/>
</dbReference>
<comment type="catalytic activity">
    <reaction evidence="9 11">
        <text>2 superoxide + 2 H(+) = H2O2 + O2</text>
        <dbReference type="Rhea" id="RHEA:20696"/>
        <dbReference type="ChEBI" id="CHEBI:15378"/>
        <dbReference type="ChEBI" id="CHEBI:15379"/>
        <dbReference type="ChEBI" id="CHEBI:16240"/>
        <dbReference type="ChEBI" id="CHEBI:18421"/>
        <dbReference type="EC" id="1.15.1.1"/>
    </reaction>
</comment>
<dbReference type="InterPro" id="IPR050265">
    <property type="entry name" value="Fe/Mn_Superoxide_Dismutase"/>
</dbReference>
<keyword evidence="15" id="KW-1185">Reference proteome</keyword>
<dbReference type="GO" id="GO:0030145">
    <property type="term" value="F:manganese ion binding"/>
    <property type="evidence" value="ECO:0007669"/>
    <property type="project" value="TreeGrafter"/>
</dbReference>
<comment type="similarity">
    <text evidence="4 11">Belongs to the iron/manganese superoxide dismutase family.</text>
</comment>
<evidence type="ECO:0000256" key="3">
    <source>
        <dbReference type="ARBA" id="ARBA00004305"/>
    </source>
</evidence>
<evidence type="ECO:0000256" key="7">
    <source>
        <dbReference type="ARBA" id="ARBA00023002"/>
    </source>
</evidence>
<feature type="binding site" evidence="10">
    <location>
        <position position="94"/>
    </location>
    <ligand>
        <name>Mn(2+)</name>
        <dbReference type="ChEBI" id="CHEBI:29035"/>
    </ligand>
</feature>
<dbReference type="SUPFAM" id="SSF54719">
    <property type="entry name" value="Fe,Mn superoxide dismutase (SOD), C-terminal domain"/>
    <property type="match status" value="1"/>
</dbReference>